<evidence type="ECO:0000313" key="5">
    <source>
        <dbReference type="Proteomes" id="UP000664521"/>
    </source>
</evidence>
<feature type="domain" description="Enoyl reductase (ER)" evidence="3">
    <location>
        <begin position="14"/>
        <end position="341"/>
    </location>
</feature>
<dbReference type="SMART" id="SM00829">
    <property type="entry name" value="PKS_ER"/>
    <property type="match status" value="1"/>
</dbReference>
<dbReference type="Gene3D" id="3.90.180.10">
    <property type="entry name" value="Medium-chain alcohol dehydrogenases, catalytic domain"/>
    <property type="match status" value="1"/>
</dbReference>
<proteinExistence type="inferred from homology"/>
<protein>
    <recommendedName>
        <fullName evidence="3">Enoyl reductase (ER) domain-containing protein</fullName>
    </recommendedName>
</protein>
<sequence>MSTEHLAAILPSKGGPLSVEPRPTPTPGPNELLIEVNSIALNPIDYNMRDKGFMIASYPAVVGSDIAGTVISTGSSVPSDAPQVGTRVAAFAPCFLKRGAPDYGAFQKKVLVPSANAVPLPDQVSFNEAALLPMAVQTTWAGWYSMGIPCDMTFKAGPNQGMLIWGGASSVGSTAIQTAHLLGFKVYATASTKHHDYLKNLGAKRIFDYKDENVIASIVKAVREDQVALYLGYDAVGALQPCEEVLKRLNGDGTKLVTTVPLRADSPKIAGVDTVFVAAPADEVQRTEFSRFVFGEWLQGKLATGAFKPCPGLRVVEGGFEGLDRGLDELRKGVSGVKLVVEV</sequence>
<evidence type="ECO:0000313" key="4">
    <source>
        <dbReference type="EMBL" id="CAF9907805.1"/>
    </source>
</evidence>
<dbReference type="SUPFAM" id="SSF50129">
    <property type="entry name" value="GroES-like"/>
    <property type="match status" value="1"/>
</dbReference>
<organism evidence="4 5">
    <name type="scientific">Heterodermia speciosa</name>
    <dbReference type="NCBI Taxonomy" id="116794"/>
    <lineage>
        <taxon>Eukaryota</taxon>
        <taxon>Fungi</taxon>
        <taxon>Dikarya</taxon>
        <taxon>Ascomycota</taxon>
        <taxon>Pezizomycotina</taxon>
        <taxon>Lecanoromycetes</taxon>
        <taxon>OSLEUM clade</taxon>
        <taxon>Lecanoromycetidae</taxon>
        <taxon>Caliciales</taxon>
        <taxon>Physciaceae</taxon>
        <taxon>Heterodermia</taxon>
    </lineage>
</organism>
<dbReference type="InterPro" id="IPR013149">
    <property type="entry name" value="ADH-like_C"/>
</dbReference>
<accession>A0A8H3I925</accession>
<evidence type="ECO:0000256" key="2">
    <source>
        <dbReference type="ARBA" id="ARBA00023002"/>
    </source>
</evidence>
<dbReference type="PANTHER" id="PTHR45348">
    <property type="entry name" value="HYPOTHETICAL OXIDOREDUCTASE (EUROFUNG)"/>
    <property type="match status" value="1"/>
</dbReference>
<dbReference type="Proteomes" id="UP000664521">
    <property type="component" value="Unassembled WGS sequence"/>
</dbReference>
<dbReference type="Pfam" id="PF00107">
    <property type="entry name" value="ADH_zinc_N"/>
    <property type="match status" value="1"/>
</dbReference>
<dbReference type="Pfam" id="PF08240">
    <property type="entry name" value="ADH_N"/>
    <property type="match status" value="1"/>
</dbReference>
<keyword evidence="2" id="KW-0560">Oxidoreductase</keyword>
<dbReference type="InterPro" id="IPR047122">
    <property type="entry name" value="Trans-enoyl_RdTase-like"/>
</dbReference>
<dbReference type="InterPro" id="IPR020843">
    <property type="entry name" value="ER"/>
</dbReference>
<dbReference type="CDD" id="cd08249">
    <property type="entry name" value="enoyl_reductase_like"/>
    <property type="match status" value="1"/>
</dbReference>
<dbReference type="Gene3D" id="3.40.50.720">
    <property type="entry name" value="NAD(P)-binding Rossmann-like Domain"/>
    <property type="match status" value="1"/>
</dbReference>
<dbReference type="PANTHER" id="PTHR45348:SF2">
    <property type="entry name" value="ZINC-TYPE ALCOHOL DEHYDROGENASE-LIKE PROTEIN C2E1P3.01"/>
    <property type="match status" value="1"/>
</dbReference>
<dbReference type="InterPro" id="IPR013154">
    <property type="entry name" value="ADH-like_N"/>
</dbReference>
<name>A0A8H3I925_9LECA</name>
<comment type="similarity">
    <text evidence="1">Belongs to the zinc-containing alcohol dehydrogenase family.</text>
</comment>
<dbReference type="AlphaFoldDB" id="A0A8H3I925"/>
<dbReference type="SUPFAM" id="SSF51735">
    <property type="entry name" value="NAD(P)-binding Rossmann-fold domains"/>
    <property type="match status" value="1"/>
</dbReference>
<dbReference type="OrthoDB" id="10257049at2759"/>
<reference evidence="4" key="1">
    <citation type="submission" date="2021-03" db="EMBL/GenBank/DDBJ databases">
        <authorList>
            <person name="Tagirdzhanova G."/>
        </authorList>
    </citation>
    <scope>NUCLEOTIDE SEQUENCE</scope>
</reference>
<dbReference type="GO" id="GO:0016651">
    <property type="term" value="F:oxidoreductase activity, acting on NAD(P)H"/>
    <property type="evidence" value="ECO:0007669"/>
    <property type="project" value="InterPro"/>
</dbReference>
<gene>
    <name evidence="4" type="ORF">HETSPECPRED_007908</name>
</gene>
<dbReference type="InterPro" id="IPR011032">
    <property type="entry name" value="GroES-like_sf"/>
</dbReference>
<dbReference type="InterPro" id="IPR036291">
    <property type="entry name" value="NAD(P)-bd_dom_sf"/>
</dbReference>
<keyword evidence="5" id="KW-1185">Reference proteome</keyword>
<evidence type="ECO:0000259" key="3">
    <source>
        <dbReference type="SMART" id="SM00829"/>
    </source>
</evidence>
<comment type="caution">
    <text evidence="4">The sequence shown here is derived from an EMBL/GenBank/DDBJ whole genome shotgun (WGS) entry which is preliminary data.</text>
</comment>
<dbReference type="EMBL" id="CAJPDS010000006">
    <property type="protein sequence ID" value="CAF9907805.1"/>
    <property type="molecule type" value="Genomic_DNA"/>
</dbReference>
<evidence type="ECO:0000256" key="1">
    <source>
        <dbReference type="ARBA" id="ARBA00008072"/>
    </source>
</evidence>